<dbReference type="InterPro" id="IPR014001">
    <property type="entry name" value="Helicase_ATP-bd"/>
</dbReference>
<evidence type="ECO:0000256" key="12">
    <source>
        <dbReference type="PROSITE-ProRule" id="PRU00552"/>
    </source>
</evidence>
<dbReference type="GO" id="GO:0016887">
    <property type="term" value="F:ATP hydrolysis activity"/>
    <property type="evidence" value="ECO:0007669"/>
    <property type="project" value="RHEA"/>
</dbReference>
<evidence type="ECO:0000256" key="14">
    <source>
        <dbReference type="RuleBase" id="RU365068"/>
    </source>
</evidence>
<feature type="compositionally biased region" description="Basic and acidic residues" evidence="15">
    <location>
        <begin position="13"/>
        <end position="41"/>
    </location>
</feature>
<dbReference type="InterPro" id="IPR027417">
    <property type="entry name" value="P-loop_NTPase"/>
</dbReference>
<keyword evidence="3" id="KW-0698">rRNA processing</keyword>
<dbReference type="STRING" id="27349.A0A0L6VHH9"/>
<feature type="compositionally biased region" description="Polar residues" evidence="15">
    <location>
        <begin position="622"/>
        <end position="632"/>
    </location>
</feature>
<dbReference type="Pfam" id="PF00270">
    <property type="entry name" value="DEAD"/>
    <property type="match status" value="1"/>
</dbReference>
<dbReference type="GO" id="GO:0005730">
    <property type="term" value="C:nucleolus"/>
    <property type="evidence" value="ECO:0007669"/>
    <property type="project" value="UniProtKB-SubCell"/>
</dbReference>
<dbReference type="InterPro" id="IPR044773">
    <property type="entry name" value="DDX18/Has1_DEADc"/>
</dbReference>
<evidence type="ECO:0000256" key="1">
    <source>
        <dbReference type="ARBA" id="ARBA00004604"/>
    </source>
</evidence>
<dbReference type="PANTHER" id="PTHR24031">
    <property type="entry name" value="RNA HELICASE"/>
    <property type="match status" value="1"/>
</dbReference>
<accession>A0A0L6VHH9</accession>
<evidence type="ECO:0000256" key="7">
    <source>
        <dbReference type="ARBA" id="ARBA00022840"/>
    </source>
</evidence>
<keyword evidence="8 14" id="KW-0694">RNA-binding</keyword>
<evidence type="ECO:0000256" key="13">
    <source>
        <dbReference type="RuleBase" id="RU000492"/>
    </source>
</evidence>
<dbReference type="PROSITE" id="PS51192">
    <property type="entry name" value="HELICASE_ATP_BIND_1"/>
    <property type="match status" value="1"/>
</dbReference>
<dbReference type="VEuPathDB" id="FungiDB:VP01_1590g8"/>
<dbReference type="GO" id="GO:0003724">
    <property type="term" value="F:RNA helicase activity"/>
    <property type="evidence" value="ECO:0007669"/>
    <property type="project" value="UniProtKB-EC"/>
</dbReference>
<dbReference type="GO" id="GO:0006364">
    <property type="term" value="P:rRNA processing"/>
    <property type="evidence" value="ECO:0007669"/>
    <property type="project" value="UniProtKB-KW"/>
</dbReference>
<evidence type="ECO:0000259" key="17">
    <source>
        <dbReference type="PROSITE" id="PS51194"/>
    </source>
</evidence>
<keyword evidence="5 13" id="KW-0378">Hydrolase</keyword>
<name>A0A0L6VHH9_9BASI</name>
<evidence type="ECO:0000256" key="8">
    <source>
        <dbReference type="ARBA" id="ARBA00022884"/>
    </source>
</evidence>
<comment type="catalytic activity">
    <reaction evidence="11 14">
        <text>ATP + H2O = ADP + phosphate + H(+)</text>
        <dbReference type="Rhea" id="RHEA:13065"/>
        <dbReference type="ChEBI" id="CHEBI:15377"/>
        <dbReference type="ChEBI" id="CHEBI:15378"/>
        <dbReference type="ChEBI" id="CHEBI:30616"/>
        <dbReference type="ChEBI" id="CHEBI:43474"/>
        <dbReference type="ChEBI" id="CHEBI:456216"/>
        <dbReference type="EC" id="3.6.4.13"/>
    </reaction>
</comment>
<evidence type="ECO:0000313" key="20">
    <source>
        <dbReference type="Proteomes" id="UP000037035"/>
    </source>
</evidence>
<comment type="domain">
    <text evidence="14">The Q motif is unique to and characteristic of the DEAD box family of RNA helicases and controls ATP binding and hydrolysis.</text>
</comment>
<evidence type="ECO:0000256" key="3">
    <source>
        <dbReference type="ARBA" id="ARBA00022552"/>
    </source>
</evidence>
<feature type="region of interest" description="Disordered" evidence="15">
    <location>
        <begin position="1"/>
        <end position="106"/>
    </location>
</feature>
<dbReference type="EMBL" id="LAVV01006382">
    <property type="protein sequence ID" value="KNZ60231.1"/>
    <property type="molecule type" value="Genomic_DNA"/>
</dbReference>
<keyword evidence="2" id="KW-0690">Ribosome biogenesis</keyword>
<comment type="subcellular location">
    <subcellularLocation>
        <location evidence="1">Nucleus</location>
        <location evidence="1">Nucleolus</location>
    </subcellularLocation>
</comment>
<dbReference type="CDD" id="cd17942">
    <property type="entry name" value="DEADc_DDX18"/>
    <property type="match status" value="1"/>
</dbReference>
<keyword evidence="4 13" id="KW-0547">Nucleotide-binding</keyword>
<dbReference type="Pfam" id="PF00271">
    <property type="entry name" value="Helicase_C"/>
    <property type="match status" value="1"/>
</dbReference>
<dbReference type="PROSITE" id="PS51195">
    <property type="entry name" value="Q_MOTIF"/>
    <property type="match status" value="1"/>
</dbReference>
<dbReference type="InterPro" id="IPR011545">
    <property type="entry name" value="DEAD/DEAH_box_helicase_dom"/>
</dbReference>
<dbReference type="Gene3D" id="3.40.50.300">
    <property type="entry name" value="P-loop containing nucleotide triphosphate hydrolases"/>
    <property type="match status" value="2"/>
</dbReference>
<organism evidence="19 20">
    <name type="scientific">Puccinia sorghi</name>
    <dbReference type="NCBI Taxonomy" id="27349"/>
    <lineage>
        <taxon>Eukaryota</taxon>
        <taxon>Fungi</taxon>
        <taxon>Dikarya</taxon>
        <taxon>Basidiomycota</taxon>
        <taxon>Pucciniomycotina</taxon>
        <taxon>Pucciniomycetes</taxon>
        <taxon>Pucciniales</taxon>
        <taxon>Pucciniaceae</taxon>
        <taxon>Puccinia</taxon>
    </lineage>
</organism>
<feature type="compositionally biased region" description="Polar residues" evidence="15">
    <location>
        <begin position="86"/>
        <end position="103"/>
    </location>
</feature>
<dbReference type="PROSITE" id="PS51194">
    <property type="entry name" value="HELICASE_CTER"/>
    <property type="match status" value="1"/>
</dbReference>
<gene>
    <name evidence="19" type="ORF">VP01_1590g8</name>
</gene>
<evidence type="ECO:0000259" key="16">
    <source>
        <dbReference type="PROSITE" id="PS51192"/>
    </source>
</evidence>
<evidence type="ECO:0000256" key="15">
    <source>
        <dbReference type="SAM" id="MobiDB-lite"/>
    </source>
</evidence>
<dbReference type="SMART" id="SM00487">
    <property type="entry name" value="DEXDc"/>
    <property type="match status" value="1"/>
</dbReference>
<evidence type="ECO:0000256" key="4">
    <source>
        <dbReference type="ARBA" id="ARBA00022741"/>
    </source>
</evidence>
<evidence type="ECO:0000259" key="18">
    <source>
        <dbReference type="PROSITE" id="PS51195"/>
    </source>
</evidence>
<feature type="domain" description="DEAD-box RNA helicase Q" evidence="18">
    <location>
        <begin position="97"/>
        <end position="125"/>
    </location>
</feature>
<feature type="compositionally biased region" description="Acidic residues" evidence="15">
    <location>
        <begin position="563"/>
        <end position="582"/>
    </location>
</feature>
<proteinExistence type="inferred from homology"/>
<dbReference type="AlphaFoldDB" id="A0A0L6VHH9"/>
<keyword evidence="20" id="KW-1185">Reference proteome</keyword>
<keyword evidence="6 13" id="KW-0347">Helicase</keyword>
<keyword evidence="7 13" id="KW-0067">ATP-binding</keyword>
<dbReference type="Pfam" id="PF13959">
    <property type="entry name" value="CTE_SPB4"/>
    <property type="match status" value="1"/>
</dbReference>
<dbReference type="InterPro" id="IPR014014">
    <property type="entry name" value="RNA_helicase_DEAD_Q_motif"/>
</dbReference>
<dbReference type="SMART" id="SM01178">
    <property type="entry name" value="DUF4217"/>
    <property type="match status" value="1"/>
</dbReference>
<dbReference type="InterPro" id="IPR000629">
    <property type="entry name" value="RNA-helicase_DEAD-box_CS"/>
</dbReference>
<feature type="compositionally biased region" description="Basic and acidic residues" evidence="15">
    <location>
        <begin position="598"/>
        <end position="614"/>
    </location>
</feature>
<dbReference type="EC" id="3.6.4.13" evidence="14"/>
<dbReference type="GO" id="GO:0005524">
    <property type="term" value="F:ATP binding"/>
    <property type="evidence" value="ECO:0007669"/>
    <property type="project" value="UniProtKB-UniRule"/>
</dbReference>
<dbReference type="SUPFAM" id="SSF52540">
    <property type="entry name" value="P-loop containing nucleoside triphosphate hydrolases"/>
    <property type="match status" value="1"/>
</dbReference>
<dbReference type="InterPro" id="IPR025313">
    <property type="entry name" value="SPB4-like_CTE"/>
</dbReference>
<evidence type="ECO:0000256" key="11">
    <source>
        <dbReference type="ARBA" id="ARBA00047984"/>
    </source>
</evidence>
<evidence type="ECO:0000256" key="6">
    <source>
        <dbReference type="ARBA" id="ARBA00022806"/>
    </source>
</evidence>
<feature type="compositionally biased region" description="Polar residues" evidence="15">
    <location>
        <begin position="1"/>
        <end position="12"/>
    </location>
</feature>
<evidence type="ECO:0000256" key="2">
    <source>
        <dbReference type="ARBA" id="ARBA00022517"/>
    </source>
</evidence>
<feature type="domain" description="Helicase ATP-binding" evidence="16">
    <location>
        <begin position="128"/>
        <end position="304"/>
    </location>
</feature>
<dbReference type="PROSITE" id="PS00039">
    <property type="entry name" value="DEAD_ATP_HELICASE"/>
    <property type="match status" value="1"/>
</dbReference>
<evidence type="ECO:0000313" key="19">
    <source>
        <dbReference type="EMBL" id="KNZ60231.1"/>
    </source>
</evidence>
<sequence>MSNKQPKNNRNTSNDKKKQKQQEKKNELQEPEIDREYLEAEHDTEDTTDQHTKKSKRKKKAEQETATPSNPTPVHLAACKDPVAAMTSTNEPQPFPTEFSSLDLSPPTAKAIQDMGFTKMTEVQARTIPPLMTGRDVLGAARTGSGKTLAFLIPAIEMLSRLQFKPRNGTGAIIVSPTRELALQIFGVAQELMKNHSQTFAIVIGGANRKAEAEKLVKGVNLLISTPGRLLDHLQNTKGFVFSNLKALVVDEADRILEIGFEDEMRQIISLLPSENRQSMLFSATQTTKVQDLARISLRPGPLYINVDADKQEATVQGLEQGYVVCDSDKRFLLLFTFLKKSLKKKVIVFFSSCNSVKYHAELLNYIDIPVLDLHGKQKQQKRTNTFFEFCNATTGILLCTDVAARGLDIPKVDWIIQFDPPDDPRDYIHRVGRTARAGKSGRSLLFLLPTELGFLRFLKMAKVPLNEYSFPMDKLANVQGQLTKLISKNYYLHQSARDGFRSYIQSYASYSLKKIFDVNRLDLNKVGQAFGFSVPPAVNIPMGSLKNTESKKHKRDEAGEPKEEEEKEEGGLVEEDGEDEGPAPKKLLVRRPSNPNRRKEQLGSKALAKDHYRSHGPRANPSDTAGKQWSR</sequence>
<comment type="function">
    <text evidence="9">ATP-dependent RNA helicase involved in 40S ribosomal subunit biogenesis. Required for the processing and cleavage of 35S pre-rRNA at sites A0, A1, and A2, leading to mature 18S rRNA.</text>
</comment>
<evidence type="ECO:0000256" key="10">
    <source>
        <dbReference type="ARBA" id="ARBA00024357"/>
    </source>
</evidence>
<dbReference type="InterPro" id="IPR001650">
    <property type="entry name" value="Helicase_C-like"/>
</dbReference>
<dbReference type="Proteomes" id="UP000037035">
    <property type="component" value="Unassembled WGS sequence"/>
</dbReference>
<dbReference type="GO" id="GO:0003723">
    <property type="term" value="F:RNA binding"/>
    <property type="evidence" value="ECO:0007669"/>
    <property type="project" value="UniProtKB-UniRule"/>
</dbReference>
<reference evidence="19 20" key="1">
    <citation type="submission" date="2015-08" db="EMBL/GenBank/DDBJ databases">
        <title>Next Generation Sequencing and Analysis of the Genome of Puccinia sorghi L Schw, the Causal Agent of Maize Common Rust.</title>
        <authorList>
            <person name="Rochi L."/>
            <person name="Burguener G."/>
            <person name="Darino M."/>
            <person name="Turjanski A."/>
            <person name="Kreff E."/>
            <person name="Dieguez M.J."/>
            <person name="Sacco F."/>
        </authorList>
    </citation>
    <scope>NUCLEOTIDE SEQUENCE [LARGE SCALE GENOMIC DNA]</scope>
    <source>
        <strain evidence="19 20">RO10H11247</strain>
    </source>
</reference>
<comment type="function">
    <text evidence="14">RNA helicase.</text>
</comment>
<comment type="similarity">
    <text evidence="10">Belongs to the DEAD box helicase family. DDX18/HAS1 subfamily.</text>
</comment>
<dbReference type="FunFam" id="3.40.50.300:FF:000379">
    <property type="entry name" value="RNA helicase"/>
    <property type="match status" value="1"/>
</dbReference>
<feature type="region of interest" description="Disordered" evidence="15">
    <location>
        <begin position="542"/>
        <end position="632"/>
    </location>
</feature>
<feature type="domain" description="Helicase C-terminal" evidence="17">
    <location>
        <begin position="318"/>
        <end position="477"/>
    </location>
</feature>
<comment type="caution">
    <text evidence="19">The sequence shown here is derived from an EMBL/GenBank/DDBJ whole genome shotgun (WGS) entry which is preliminary data.</text>
</comment>
<feature type="short sequence motif" description="Q motif" evidence="12">
    <location>
        <begin position="97"/>
        <end position="125"/>
    </location>
</feature>
<protein>
    <recommendedName>
        <fullName evidence="14">ATP-dependent RNA helicase</fullName>
        <ecNumber evidence="14">3.6.4.13</ecNumber>
    </recommendedName>
</protein>
<evidence type="ECO:0000256" key="5">
    <source>
        <dbReference type="ARBA" id="ARBA00022801"/>
    </source>
</evidence>
<evidence type="ECO:0000256" key="9">
    <source>
        <dbReference type="ARBA" id="ARBA00024310"/>
    </source>
</evidence>
<dbReference type="CDD" id="cd18787">
    <property type="entry name" value="SF2_C_DEAD"/>
    <property type="match status" value="1"/>
</dbReference>
<dbReference type="OrthoDB" id="10259640at2759"/>
<dbReference type="SMART" id="SM00490">
    <property type="entry name" value="HELICc"/>
    <property type="match status" value="1"/>
</dbReference>